<proteinExistence type="predicted"/>
<organism evidence="2 3">
    <name type="scientific">Vigna unguiculata</name>
    <name type="common">Cowpea</name>
    <dbReference type="NCBI Taxonomy" id="3917"/>
    <lineage>
        <taxon>Eukaryota</taxon>
        <taxon>Viridiplantae</taxon>
        <taxon>Streptophyta</taxon>
        <taxon>Embryophyta</taxon>
        <taxon>Tracheophyta</taxon>
        <taxon>Spermatophyta</taxon>
        <taxon>Magnoliopsida</taxon>
        <taxon>eudicotyledons</taxon>
        <taxon>Gunneridae</taxon>
        <taxon>Pentapetalae</taxon>
        <taxon>rosids</taxon>
        <taxon>fabids</taxon>
        <taxon>Fabales</taxon>
        <taxon>Fabaceae</taxon>
        <taxon>Papilionoideae</taxon>
        <taxon>50 kb inversion clade</taxon>
        <taxon>NPAAA clade</taxon>
        <taxon>indigoferoid/millettioid clade</taxon>
        <taxon>Phaseoleae</taxon>
        <taxon>Vigna</taxon>
    </lineage>
</organism>
<reference evidence="2 3" key="1">
    <citation type="submission" date="2019-04" db="EMBL/GenBank/DDBJ databases">
        <title>An improved genome assembly and genetic linkage map for asparagus bean, Vigna unguiculata ssp. sesquipedialis.</title>
        <authorList>
            <person name="Xia Q."/>
            <person name="Zhang R."/>
            <person name="Dong Y."/>
        </authorList>
    </citation>
    <scope>NUCLEOTIDE SEQUENCE [LARGE SCALE GENOMIC DNA]</scope>
    <source>
        <tissue evidence="2">Leaf</tissue>
    </source>
</reference>
<evidence type="ECO:0000313" key="3">
    <source>
        <dbReference type="Proteomes" id="UP000501690"/>
    </source>
</evidence>
<name>A0A4D6MKR3_VIGUN</name>
<accession>A0A4D6MKR3</accession>
<keyword evidence="3" id="KW-1185">Reference proteome</keyword>
<evidence type="ECO:0000313" key="2">
    <source>
        <dbReference type="EMBL" id="QCE00597.1"/>
    </source>
</evidence>
<evidence type="ECO:0000256" key="1">
    <source>
        <dbReference type="SAM" id="MobiDB-lite"/>
    </source>
</evidence>
<feature type="compositionally biased region" description="Basic and acidic residues" evidence="1">
    <location>
        <begin position="18"/>
        <end position="30"/>
    </location>
</feature>
<dbReference type="EMBL" id="CP039351">
    <property type="protein sequence ID" value="QCE00597.1"/>
    <property type="molecule type" value="Genomic_DNA"/>
</dbReference>
<sequence length="78" mass="8795">MIEGVGLEEGGQFVVDDEGQKELEGDVEGEKELDEEDEQVMLMAKKSEKDEHEGHVEVKEFSDKGLVKWMVMKALIVT</sequence>
<feature type="region of interest" description="Disordered" evidence="1">
    <location>
        <begin position="1"/>
        <end position="34"/>
    </location>
</feature>
<protein>
    <submittedName>
        <fullName evidence="2">Uncharacterized protein</fullName>
    </submittedName>
</protein>
<dbReference type="AlphaFoldDB" id="A0A4D6MKR3"/>
<dbReference type="Proteomes" id="UP000501690">
    <property type="component" value="Linkage Group LG7"/>
</dbReference>
<gene>
    <name evidence="2" type="ORF">DEO72_LG7g1887</name>
</gene>